<evidence type="ECO:0000256" key="1">
    <source>
        <dbReference type="SAM" id="Phobius"/>
    </source>
</evidence>
<dbReference type="EMBL" id="BK059098">
    <property type="protein sequence ID" value="DAE29770.1"/>
    <property type="molecule type" value="Genomic_DNA"/>
</dbReference>
<keyword evidence="1" id="KW-1133">Transmembrane helix</keyword>
<protein>
    <submittedName>
        <fullName evidence="2">Uncharacterized protein</fullName>
    </submittedName>
</protein>
<accession>A0A8S5RF72</accession>
<sequence length="35" mass="4501">MYKFLLLYLKYIIIFLYSQHYFSNFLYFLLTHVIM</sequence>
<keyword evidence="1" id="KW-0472">Membrane</keyword>
<feature type="transmembrane region" description="Helical" evidence="1">
    <location>
        <begin position="6"/>
        <end position="30"/>
    </location>
</feature>
<organism evidence="2">
    <name type="scientific">virus sp. ctyMK1</name>
    <dbReference type="NCBI Taxonomy" id="2828002"/>
    <lineage>
        <taxon>Viruses</taxon>
    </lineage>
</organism>
<reference evidence="2" key="1">
    <citation type="journal article" date="2021" name="Proc. Natl. Acad. Sci. U.S.A.">
        <title>A Catalog of Tens of Thousands of Viruses from Human Metagenomes Reveals Hidden Associations with Chronic Diseases.</title>
        <authorList>
            <person name="Tisza M.J."/>
            <person name="Buck C.B."/>
        </authorList>
    </citation>
    <scope>NUCLEOTIDE SEQUENCE</scope>
    <source>
        <strain evidence="2">CtyMK1</strain>
    </source>
</reference>
<keyword evidence="1" id="KW-0812">Transmembrane</keyword>
<proteinExistence type="predicted"/>
<name>A0A8S5RF72_9VIRU</name>
<evidence type="ECO:0000313" key="2">
    <source>
        <dbReference type="EMBL" id="DAE29770.1"/>
    </source>
</evidence>